<reference evidence="1" key="1">
    <citation type="submission" date="2022-05" db="EMBL/GenBank/DDBJ databases">
        <authorList>
            <person name="Oliphant S.A."/>
            <person name="Watson-Haigh N.S."/>
            <person name="Sumby K.M."/>
            <person name="Gardner J.M."/>
            <person name="Jiranek V."/>
        </authorList>
    </citation>
    <scope>NUCLEOTIDE SEQUENCE</scope>
    <source>
        <strain evidence="1">KI11_C11</strain>
    </source>
</reference>
<gene>
    <name evidence="1" type="ORF">M3M39_04995</name>
</gene>
<evidence type="ECO:0000313" key="1">
    <source>
        <dbReference type="EMBL" id="USS87481.1"/>
    </source>
</evidence>
<accession>A0ABY5BT44</accession>
<evidence type="ECO:0000313" key="2">
    <source>
        <dbReference type="Proteomes" id="UP001057025"/>
    </source>
</evidence>
<dbReference type="Proteomes" id="UP001057025">
    <property type="component" value="Chromosome"/>
</dbReference>
<keyword evidence="2" id="KW-1185">Reference proteome</keyword>
<dbReference type="RefSeq" id="WP_252796777.1">
    <property type="nucleotide sequence ID" value="NZ_CP097118.1"/>
</dbReference>
<dbReference type="EMBL" id="CP097118">
    <property type="protein sequence ID" value="USS87481.1"/>
    <property type="molecule type" value="Genomic_DNA"/>
</dbReference>
<proteinExistence type="predicted"/>
<protein>
    <submittedName>
        <fullName evidence="1">Uncharacterized protein</fullName>
    </submittedName>
</protein>
<sequence>MTVREKIEQDGLILTKLETPCIFMGVHLEKGDYIILKGRFSEFTTAGRCNYADDFCGYIRKEDIDKPIGKVIRKD</sequence>
<name>A0ABY5BT44_9LACO</name>
<organism evidence="1 2">
    <name type="scientific">Fructilactobacillus hinvesii</name>
    <dbReference type="NCBI Taxonomy" id="2940300"/>
    <lineage>
        <taxon>Bacteria</taxon>
        <taxon>Bacillati</taxon>
        <taxon>Bacillota</taxon>
        <taxon>Bacilli</taxon>
        <taxon>Lactobacillales</taxon>
        <taxon>Lactobacillaceae</taxon>
        <taxon>Fructilactobacillus</taxon>
    </lineage>
</organism>